<keyword evidence="1" id="KW-0812">Transmembrane</keyword>
<organism evidence="2 3">
    <name type="scientific">Massilia violaceinigra</name>
    <dbReference type="NCBI Taxonomy" id="2045208"/>
    <lineage>
        <taxon>Bacteria</taxon>
        <taxon>Pseudomonadati</taxon>
        <taxon>Pseudomonadota</taxon>
        <taxon>Betaproteobacteria</taxon>
        <taxon>Burkholderiales</taxon>
        <taxon>Oxalobacteraceae</taxon>
        <taxon>Telluria group</taxon>
        <taxon>Massilia</taxon>
    </lineage>
</organism>
<sequence length="339" mass="36621">MLYNITHFGKLNMDYSDNPPDETVSRVNLLGNIALAIGFLLPVWAVMKGNGDAEMAGGFIGGSLVAVFIILLLLKGILKTHPPLRMACAKLVVAIVLILMSLGKIGAMKRDIGAIRAASQSLVATMNEKGEPSGSVAPQAASEEARQVVAFVNGAGALLKRQVAERELLDKEFEKIDMSTLLTPQTLTSRKGIADSRAKTARYAELIDQRDKMIVAAVEEGRTYVRTAKVPEQYRSESSARAKVGEETLKHNAALSAVGKEFIKGVNNVLDFGQSQLGKAKFQNGQLMFASERDVATYRSLSAAIEKIGVREAAVVDQFNAHLEKTKRDAARQLGPAIR</sequence>
<accession>A0A2D2DL21</accession>
<evidence type="ECO:0000313" key="2">
    <source>
        <dbReference type="EMBL" id="ATQ75662.1"/>
    </source>
</evidence>
<dbReference type="AlphaFoldDB" id="A0A2D2DL21"/>
<dbReference type="KEGG" id="mass:CR152_14850"/>
<keyword evidence="3" id="KW-1185">Reference proteome</keyword>
<dbReference type="Proteomes" id="UP000229897">
    <property type="component" value="Chromosome"/>
</dbReference>
<name>A0A2D2DL21_9BURK</name>
<proteinExistence type="predicted"/>
<keyword evidence="1" id="KW-1133">Transmembrane helix</keyword>
<gene>
    <name evidence="2" type="ORF">CR152_14850</name>
</gene>
<keyword evidence="1" id="KW-0472">Membrane</keyword>
<feature type="transmembrane region" description="Helical" evidence="1">
    <location>
        <begin position="29"/>
        <end position="47"/>
    </location>
</feature>
<protein>
    <submittedName>
        <fullName evidence="2">Uncharacterized protein</fullName>
    </submittedName>
</protein>
<dbReference type="EMBL" id="CP024608">
    <property type="protein sequence ID" value="ATQ75662.1"/>
    <property type="molecule type" value="Genomic_DNA"/>
</dbReference>
<feature type="transmembrane region" description="Helical" evidence="1">
    <location>
        <begin position="59"/>
        <end position="78"/>
    </location>
</feature>
<reference evidence="2" key="1">
    <citation type="submission" date="2017-10" db="EMBL/GenBank/DDBJ databases">
        <title>Massilia psychrophilum sp. nov., a novel purple-pigmented bacterium isolated from Tianshan glacier, Xinjiang Municipality, China.</title>
        <authorList>
            <person name="Wang H."/>
        </authorList>
    </citation>
    <scope>NUCLEOTIDE SEQUENCE [LARGE SCALE GENOMIC DNA]</scope>
    <source>
        <strain evidence="2">B2</strain>
    </source>
</reference>
<evidence type="ECO:0000313" key="3">
    <source>
        <dbReference type="Proteomes" id="UP000229897"/>
    </source>
</evidence>
<evidence type="ECO:0000256" key="1">
    <source>
        <dbReference type="SAM" id="Phobius"/>
    </source>
</evidence>
<feature type="transmembrane region" description="Helical" evidence="1">
    <location>
        <begin position="84"/>
        <end position="102"/>
    </location>
</feature>